<feature type="domain" description="Adenylosuccinate lyase C-terminal" evidence="13">
    <location>
        <begin position="349"/>
        <end position="429"/>
    </location>
</feature>
<reference evidence="15" key="2">
    <citation type="submission" date="2017-05" db="EMBL/GenBank/DDBJ databases">
        <authorList>
            <consortium name="The Broad Institute Genomics Platform"/>
            <consortium name="The Broad Institute Genomic Center for Infectious Diseases"/>
            <person name="Earl A."/>
            <person name="Manson A."/>
            <person name="Schwartman J."/>
            <person name="Gilmore M."/>
            <person name="Abouelleil A."/>
            <person name="Cao P."/>
            <person name="Chapman S."/>
            <person name="Cusick C."/>
            <person name="Shea T."/>
            <person name="Young S."/>
            <person name="Neafsey D."/>
            <person name="Nusbaum C."/>
            <person name="Birren B."/>
        </authorList>
    </citation>
    <scope>NUCLEOTIDE SEQUENCE</scope>
    <source>
        <strain evidence="15">9E7_DIV0242</strain>
    </source>
</reference>
<dbReference type="EMBL" id="NGMM01000001">
    <property type="protein sequence ID" value="OTP18273.1"/>
    <property type="molecule type" value="Genomic_DNA"/>
</dbReference>
<evidence type="ECO:0000256" key="6">
    <source>
        <dbReference type="ARBA" id="ARBA00022755"/>
    </source>
</evidence>
<dbReference type="FunFam" id="1.20.200.10:FF:000008">
    <property type="entry name" value="Adenylosuccinate lyase"/>
    <property type="match status" value="1"/>
</dbReference>
<dbReference type="InterPro" id="IPR004769">
    <property type="entry name" value="Pur_lyase"/>
</dbReference>
<dbReference type="Proteomes" id="UP000195141">
    <property type="component" value="Chromosome"/>
</dbReference>
<dbReference type="PRINTS" id="PR00149">
    <property type="entry name" value="FUMRATELYASE"/>
</dbReference>
<evidence type="ECO:0000313" key="15">
    <source>
        <dbReference type="EMBL" id="WYJ88318.1"/>
    </source>
</evidence>
<dbReference type="RefSeq" id="WP_086347283.1">
    <property type="nucleotide sequence ID" value="NZ_CP147247.1"/>
</dbReference>
<dbReference type="Pfam" id="PF10397">
    <property type="entry name" value="ADSL_C"/>
    <property type="match status" value="1"/>
</dbReference>
<dbReference type="Pfam" id="PF00206">
    <property type="entry name" value="Lyase_1"/>
    <property type="match status" value="1"/>
</dbReference>
<comment type="catalytic activity">
    <reaction evidence="8">
        <text>(2S)-2-[5-amino-1-(5-phospho-beta-D-ribosyl)imidazole-4-carboxamido]succinate = 5-amino-1-(5-phospho-beta-D-ribosyl)imidazole-4-carboxamide + fumarate</text>
        <dbReference type="Rhea" id="RHEA:23920"/>
        <dbReference type="ChEBI" id="CHEBI:29806"/>
        <dbReference type="ChEBI" id="CHEBI:58443"/>
        <dbReference type="ChEBI" id="CHEBI:58475"/>
        <dbReference type="EC" id="4.3.2.2"/>
    </reaction>
    <physiologicalReaction direction="left-to-right" evidence="8">
        <dbReference type="Rhea" id="RHEA:23921"/>
    </physiologicalReaction>
</comment>
<dbReference type="NCBIfam" id="TIGR00928">
    <property type="entry name" value="purB"/>
    <property type="match status" value="1"/>
</dbReference>
<dbReference type="EC" id="4.3.2.2" evidence="4 11"/>
<evidence type="ECO:0000256" key="12">
    <source>
        <dbReference type="RuleBase" id="RU361172"/>
    </source>
</evidence>
<comment type="pathway">
    <text evidence="2 12">Purine metabolism; AMP biosynthesis via de novo pathway; AMP from IMP: step 2/2.</text>
</comment>
<dbReference type="SUPFAM" id="SSF48557">
    <property type="entry name" value="L-aspartase-like"/>
    <property type="match status" value="1"/>
</dbReference>
<dbReference type="GO" id="GO:0004018">
    <property type="term" value="F:N6-(1,2-dicarboxyethyl)AMP AMP-lyase (fumarate-forming) activity"/>
    <property type="evidence" value="ECO:0007669"/>
    <property type="project" value="UniProtKB-UniRule"/>
</dbReference>
<dbReference type="UniPathway" id="UPA00075">
    <property type="reaction ID" value="UER00336"/>
</dbReference>
<dbReference type="AlphaFoldDB" id="A0A242KAS9"/>
<dbReference type="InterPro" id="IPR024083">
    <property type="entry name" value="Fumarase/histidase_N"/>
</dbReference>
<evidence type="ECO:0000256" key="9">
    <source>
        <dbReference type="ARBA" id="ARBA00030717"/>
    </source>
</evidence>
<comment type="pathway">
    <text evidence="1 12">Purine metabolism; IMP biosynthesis via de novo pathway; 5-amino-1-(5-phospho-D-ribosyl)imidazole-4-carboxamide from 5-amino-1-(5-phospho-D-ribosyl)imidazole-4-carboxylate: step 2/2.</text>
</comment>
<evidence type="ECO:0000256" key="3">
    <source>
        <dbReference type="ARBA" id="ARBA00008273"/>
    </source>
</evidence>
<evidence type="ECO:0000256" key="5">
    <source>
        <dbReference type="ARBA" id="ARBA00017058"/>
    </source>
</evidence>
<dbReference type="GO" id="GO:0006189">
    <property type="term" value="P:'de novo' IMP biosynthetic process"/>
    <property type="evidence" value="ECO:0007669"/>
    <property type="project" value="UniProtKB-UniPathway"/>
</dbReference>
<dbReference type="Gene3D" id="1.20.200.10">
    <property type="entry name" value="Fumarase/aspartase (Central domain)"/>
    <property type="match status" value="1"/>
</dbReference>
<evidence type="ECO:0000256" key="4">
    <source>
        <dbReference type="ARBA" id="ARBA00012339"/>
    </source>
</evidence>
<dbReference type="UniPathway" id="UPA00074">
    <property type="reaction ID" value="UER00132"/>
</dbReference>
<evidence type="ECO:0000313" key="16">
    <source>
        <dbReference type="Proteomes" id="UP000195141"/>
    </source>
</evidence>
<dbReference type="InterPro" id="IPR000362">
    <property type="entry name" value="Fumarate_lyase_fam"/>
</dbReference>
<keyword evidence="6 12" id="KW-0658">Purine biosynthesis</keyword>
<reference evidence="15" key="3">
    <citation type="submission" date="2024-03" db="EMBL/GenBank/DDBJ databases">
        <title>The Genome Sequence of Enterococcus sp. DIV0242b.</title>
        <authorList>
            <consortium name="The Broad Institute Genomics Platform"/>
            <consortium name="The Broad Institute Microbial Omics Core"/>
            <consortium name="The Broad Institute Genomic Center for Infectious Diseases"/>
            <person name="Earl A."/>
            <person name="Manson A."/>
            <person name="Gilmore M."/>
            <person name="Schwartman J."/>
            <person name="Shea T."/>
            <person name="Abouelleil A."/>
            <person name="Cao P."/>
            <person name="Chapman S."/>
            <person name="Cusick C."/>
            <person name="Young S."/>
            <person name="Neafsey D."/>
            <person name="Nusbaum C."/>
            <person name="Birren B."/>
        </authorList>
    </citation>
    <scope>NUCLEOTIDE SEQUENCE</scope>
    <source>
        <strain evidence="15">9E7_DIV0242</strain>
    </source>
</reference>
<dbReference type="GO" id="GO:0005829">
    <property type="term" value="C:cytosol"/>
    <property type="evidence" value="ECO:0007669"/>
    <property type="project" value="TreeGrafter"/>
</dbReference>
<dbReference type="FunFam" id="1.10.40.30:FF:000007">
    <property type="entry name" value="Adenylosuccinate lyase"/>
    <property type="match status" value="1"/>
</dbReference>
<dbReference type="InterPro" id="IPR008948">
    <property type="entry name" value="L-Aspartase-like"/>
</dbReference>
<comment type="similarity">
    <text evidence="3 12">Belongs to the lyase 1 family. Adenylosuccinate lyase subfamily.</text>
</comment>
<dbReference type="Gene3D" id="1.10.275.10">
    <property type="entry name" value="Fumarase/aspartase (N-terminal domain)"/>
    <property type="match status" value="1"/>
</dbReference>
<gene>
    <name evidence="15" type="ORF">A5888_000037</name>
    <name evidence="14" type="ORF">A5888_000087</name>
</gene>
<dbReference type="PANTHER" id="PTHR43172">
    <property type="entry name" value="ADENYLOSUCCINATE LYASE"/>
    <property type="match status" value="1"/>
</dbReference>
<keyword evidence="7 12" id="KW-0456">Lyase</keyword>
<evidence type="ECO:0000256" key="7">
    <source>
        <dbReference type="ARBA" id="ARBA00023239"/>
    </source>
</evidence>
<evidence type="ECO:0000256" key="2">
    <source>
        <dbReference type="ARBA" id="ARBA00004734"/>
    </source>
</evidence>
<reference evidence="14" key="1">
    <citation type="submission" date="2017-05" db="EMBL/GenBank/DDBJ databases">
        <title>The Genome Sequence of Enterococcus sp. 9E7_DIV0242.</title>
        <authorList>
            <consortium name="The Broad Institute Genomics Platform"/>
            <consortium name="The Broad Institute Genomic Center for Infectious Diseases"/>
            <person name="Earl A."/>
            <person name="Manson A."/>
            <person name="Schwartman J."/>
            <person name="Gilmore M."/>
            <person name="Abouelleil A."/>
            <person name="Cao P."/>
            <person name="Chapman S."/>
            <person name="Cusick C."/>
            <person name="Shea T."/>
            <person name="Young S."/>
            <person name="Neafsey D."/>
            <person name="Nusbaum C."/>
            <person name="Birren B."/>
        </authorList>
    </citation>
    <scope>NUCLEOTIDE SEQUENCE [LARGE SCALE GENOMIC DNA]</scope>
    <source>
        <strain evidence="14">9E7_DIV0242</strain>
    </source>
</reference>
<evidence type="ECO:0000256" key="11">
    <source>
        <dbReference type="NCBIfam" id="TIGR00928"/>
    </source>
</evidence>
<evidence type="ECO:0000256" key="10">
    <source>
        <dbReference type="ARBA" id="ARBA00049115"/>
    </source>
</evidence>
<dbReference type="Gene3D" id="1.10.40.30">
    <property type="entry name" value="Fumarase/aspartase (C-terminal domain)"/>
    <property type="match status" value="1"/>
</dbReference>
<dbReference type="PROSITE" id="PS00163">
    <property type="entry name" value="FUMARATE_LYASES"/>
    <property type="match status" value="1"/>
</dbReference>
<comment type="catalytic activity">
    <reaction evidence="10">
        <text>N(6)-(1,2-dicarboxyethyl)-AMP = fumarate + AMP</text>
        <dbReference type="Rhea" id="RHEA:16853"/>
        <dbReference type="ChEBI" id="CHEBI:29806"/>
        <dbReference type="ChEBI" id="CHEBI:57567"/>
        <dbReference type="ChEBI" id="CHEBI:456215"/>
        <dbReference type="EC" id="4.3.2.2"/>
    </reaction>
    <physiologicalReaction direction="left-to-right" evidence="10">
        <dbReference type="Rhea" id="RHEA:16854"/>
    </physiologicalReaction>
</comment>
<evidence type="ECO:0000256" key="8">
    <source>
        <dbReference type="ARBA" id="ARBA00024477"/>
    </source>
</evidence>
<keyword evidence="16" id="KW-1185">Reference proteome</keyword>
<dbReference type="GO" id="GO:0070626">
    <property type="term" value="F:(S)-2-(5-amino-1-(5-phospho-D-ribosyl)imidazole-4-carboxamido) succinate lyase (fumarate-forming) activity"/>
    <property type="evidence" value="ECO:0007669"/>
    <property type="project" value="TreeGrafter"/>
</dbReference>
<dbReference type="CDD" id="cd01360">
    <property type="entry name" value="Adenylsuccinate_lyase_1"/>
    <property type="match status" value="1"/>
</dbReference>
<dbReference type="PANTHER" id="PTHR43172:SF1">
    <property type="entry name" value="ADENYLOSUCCINATE LYASE"/>
    <property type="match status" value="1"/>
</dbReference>
<dbReference type="FunFam" id="1.10.275.10:FF:000006">
    <property type="entry name" value="Adenylosuccinate lyase"/>
    <property type="match status" value="1"/>
</dbReference>
<dbReference type="InterPro" id="IPR019468">
    <property type="entry name" value="AdenyloSucc_lyase_C"/>
</dbReference>
<protein>
    <recommendedName>
        <fullName evidence="5 11">Adenylosuccinate lyase</fullName>
        <shortName evidence="12">ASL</shortName>
        <ecNumber evidence="4 11">4.3.2.2</ecNumber>
    </recommendedName>
    <alternativeName>
        <fullName evidence="9 12">Adenylosuccinase</fullName>
    </alternativeName>
</protein>
<proteinExistence type="inferred from homology"/>
<accession>A0A242KAS9</accession>
<name>A0A242KAS9_9ENTE</name>
<evidence type="ECO:0000256" key="1">
    <source>
        <dbReference type="ARBA" id="ARBA00004706"/>
    </source>
</evidence>
<evidence type="ECO:0000313" key="14">
    <source>
        <dbReference type="EMBL" id="OTP18273.1"/>
    </source>
</evidence>
<dbReference type="EMBL" id="CP147247">
    <property type="protein sequence ID" value="WYJ88318.1"/>
    <property type="molecule type" value="Genomic_DNA"/>
</dbReference>
<evidence type="ECO:0000259" key="13">
    <source>
        <dbReference type="SMART" id="SM00998"/>
    </source>
</evidence>
<dbReference type="SMART" id="SM00998">
    <property type="entry name" value="ADSL_C"/>
    <property type="match status" value="1"/>
</dbReference>
<dbReference type="InterPro" id="IPR020557">
    <property type="entry name" value="Fumarate_lyase_CS"/>
</dbReference>
<sequence length="430" mass="49310">MIDRYSRPEMRTIWTDENRYQAWLEVEILADEAWAELGDIPKEDVEKIRANASFDVARILEIEETTRHDVVAFTRAVSETLGEERKWVHYGLTSTDVVDTAYGYLLKQANDILRKDLQTFTDIIGEKAKEHKHTVMMGRTHGVHAEPTTFGLKLALWYSEMKRNIERFEHAAKGVEAGKISGAVGTFANIPPFVEEYVCGKLGIRPQEISTQVLPRDLHAEYFSAMALIATSIEKFATEIRGLQKSETREVEEFFAKGQKGSSAMPHKRNPIGSENMSGLARVVRGHMITAYENVSLWHERDISHSSAERIIIPDTTMLLNYMLNRFGNIVKNLTVFPENMKRNMNATFGLIYSQRVLLKLIDHGMTREEAYDLVQPKTAYAWDHQTDFKPLLEQDEKITSVLSQEELDDAFDYNYHLKNVDTIFERVGL</sequence>
<dbReference type="PRINTS" id="PR00145">
    <property type="entry name" value="ARGSUCLYASE"/>
</dbReference>
<organism evidence="14">
    <name type="scientific">Candidatus Enterococcus clewellii</name>
    <dbReference type="NCBI Taxonomy" id="1834193"/>
    <lineage>
        <taxon>Bacteria</taxon>
        <taxon>Bacillati</taxon>
        <taxon>Bacillota</taxon>
        <taxon>Bacilli</taxon>
        <taxon>Lactobacillales</taxon>
        <taxon>Enterococcaceae</taxon>
        <taxon>Enterococcus</taxon>
    </lineage>
</organism>
<dbReference type="InterPro" id="IPR022761">
    <property type="entry name" value="Fumarate_lyase_N"/>
</dbReference>
<dbReference type="OrthoDB" id="9768878at2"/>
<dbReference type="GO" id="GO:0044208">
    <property type="term" value="P:'de novo' AMP biosynthetic process"/>
    <property type="evidence" value="ECO:0007669"/>
    <property type="project" value="UniProtKB-UniPathway"/>
</dbReference>